<evidence type="ECO:0000313" key="14">
    <source>
        <dbReference type="EMBL" id="THU66076.1"/>
    </source>
</evidence>
<evidence type="ECO:0000256" key="10">
    <source>
        <dbReference type="SAM" id="MobiDB-lite"/>
    </source>
</evidence>
<feature type="domain" description="K+ potassium transporter integral membrane" evidence="12">
    <location>
        <begin position="283"/>
        <end position="463"/>
    </location>
</feature>
<dbReference type="InterPro" id="IPR053951">
    <property type="entry name" value="K_trans_N"/>
</dbReference>
<comment type="similarity">
    <text evidence="2">Belongs to the HAK/KUP transporter (TC 2.A.72.3) family.</text>
</comment>
<feature type="region of interest" description="Disordered" evidence="10">
    <location>
        <begin position="80"/>
        <end position="105"/>
    </location>
</feature>
<proteinExistence type="inferred from homology"/>
<comment type="subcellular location">
    <subcellularLocation>
        <location evidence="1">Membrane</location>
        <topology evidence="1">Multi-pass membrane protein</topology>
    </subcellularLocation>
</comment>
<evidence type="ECO:0000256" key="5">
    <source>
        <dbReference type="ARBA" id="ARBA00022692"/>
    </source>
</evidence>
<feature type="transmembrane region" description="Helical" evidence="11">
    <location>
        <begin position="150"/>
        <end position="177"/>
    </location>
</feature>
<reference evidence="14 15" key="1">
    <citation type="journal article" date="2019" name="Nat. Plants">
        <title>Genome sequencing of Musa balbisiana reveals subgenome evolution and function divergence in polyploid bananas.</title>
        <authorList>
            <person name="Yao X."/>
        </authorList>
    </citation>
    <scope>NUCLEOTIDE SEQUENCE [LARGE SCALE GENOMIC DNA]</scope>
    <source>
        <strain evidence="15">cv. DH-PKW</strain>
        <tissue evidence="14">Leaves</tissue>
    </source>
</reference>
<evidence type="ECO:0000256" key="2">
    <source>
        <dbReference type="ARBA" id="ARBA00008440"/>
    </source>
</evidence>
<keyword evidence="7 11" id="KW-1133">Transmembrane helix</keyword>
<feature type="transmembrane region" description="Helical" evidence="11">
    <location>
        <begin position="197"/>
        <end position="214"/>
    </location>
</feature>
<dbReference type="Pfam" id="PF22776">
    <property type="entry name" value="K_trans_C"/>
    <property type="match status" value="1"/>
</dbReference>
<feature type="transmembrane region" description="Helical" evidence="11">
    <location>
        <begin position="221"/>
        <end position="245"/>
    </location>
</feature>
<keyword evidence="3" id="KW-0813">Transport</keyword>
<evidence type="ECO:0000313" key="15">
    <source>
        <dbReference type="Proteomes" id="UP000317650"/>
    </source>
</evidence>
<keyword evidence="9 11" id="KW-0472">Membrane</keyword>
<protein>
    <recommendedName>
        <fullName evidence="16">Potassium transporter</fullName>
    </recommendedName>
</protein>
<feature type="transmembrane region" description="Helical" evidence="11">
    <location>
        <begin position="334"/>
        <end position="356"/>
    </location>
</feature>
<feature type="domain" description="K+ potassium transporter integral membrane" evidence="12">
    <location>
        <begin position="114"/>
        <end position="182"/>
    </location>
</feature>
<dbReference type="AlphaFoldDB" id="A0A4S8JV50"/>
<feature type="domain" description="K+ potassium transporter C-terminal" evidence="13">
    <location>
        <begin position="475"/>
        <end position="690"/>
    </location>
</feature>
<dbReference type="STRING" id="52838.A0A4S8JV50"/>
<dbReference type="GO" id="GO:0016020">
    <property type="term" value="C:membrane"/>
    <property type="evidence" value="ECO:0007669"/>
    <property type="project" value="UniProtKB-SubCell"/>
</dbReference>
<keyword evidence="4" id="KW-0633">Potassium transport</keyword>
<evidence type="ECO:0000256" key="9">
    <source>
        <dbReference type="ARBA" id="ARBA00023136"/>
    </source>
</evidence>
<comment type="caution">
    <text evidence="14">The sequence shown here is derived from an EMBL/GenBank/DDBJ whole genome shotgun (WGS) entry which is preliminary data.</text>
</comment>
<evidence type="ECO:0000256" key="3">
    <source>
        <dbReference type="ARBA" id="ARBA00022448"/>
    </source>
</evidence>
<dbReference type="PANTHER" id="PTHR30540:SF14">
    <property type="entry name" value="POTASSIUM TRANSPORTER 1"/>
    <property type="match status" value="1"/>
</dbReference>
<accession>A0A4S8JV50</accession>
<organism evidence="14 15">
    <name type="scientific">Musa balbisiana</name>
    <name type="common">Banana</name>
    <dbReference type="NCBI Taxonomy" id="52838"/>
    <lineage>
        <taxon>Eukaryota</taxon>
        <taxon>Viridiplantae</taxon>
        <taxon>Streptophyta</taxon>
        <taxon>Embryophyta</taxon>
        <taxon>Tracheophyta</taxon>
        <taxon>Spermatophyta</taxon>
        <taxon>Magnoliopsida</taxon>
        <taxon>Liliopsida</taxon>
        <taxon>Zingiberales</taxon>
        <taxon>Musaceae</taxon>
        <taxon>Musa</taxon>
    </lineage>
</organism>
<feature type="compositionally biased region" description="Basic and acidic residues" evidence="10">
    <location>
        <begin position="92"/>
        <end position="105"/>
    </location>
</feature>
<dbReference type="Pfam" id="PF02705">
    <property type="entry name" value="K_trans"/>
    <property type="match status" value="2"/>
</dbReference>
<dbReference type="PANTHER" id="PTHR30540">
    <property type="entry name" value="OSMOTIC STRESS POTASSIUM TRANSPORTER"/>
    <property type="match status" value="1"/>
</dbReference>
<name>A0A4S8JV50_MUSBA</name>
<dbReference type="InterPro" id="IPR053952">
    <property type="entry name" value="K_trans_C"/>
</dbReference>
<feature type="transmembrane region" description="Helical" evidence="11">
    <location>
        <begin position="398"/>
        <end position="418"/>
    </location>
</feature>
<feature type="compositionally biased region" description="Polar residues" evidence="10">
    <location>
        <begin position="80"/>
        <end position="90"/>
    </location>
</feature>
<dbReference type="EMBL" id="PYDT01000003">
    <property type="protein sequence ID" value="THU66076.1"/>
    <property type="molecule type" value="Genomic_DNA"/>
</dbReference>
<feature type="transmembrane region" description="Helical" evidence="11">
    <location>
        <begin position="286"/>
        <end position="313"/>
    </location>
</feature>
<evidence type="ECO:0000259" key="13">
    <source>
        <dbReference type="Pfam" id="PF22776"/>
    </source>
</evidence>
<feature type="transmembrane region" description="Helical" evidence="11">
    <location>
        <begin position="424"/>
        <end position="441"/>
    </location>
</feature>
<evidence type="ECO:0000256" key="1">
    <source>
        <dbReference type="ARBA" id="ARBA00004141"/>
    </source>
</evidence>
<evidence type="ECO:0000256" key="6">
    <source>
        <dbReference type="ARBA" id="ARBA00022958"/>
    </source>
</evidence>
<evidence type="ECO:0008006" key="16">
    <source>
        <dbReference type="Google" id="ProtNLM"/>
    </source>
</evidence>
<keyword evidence="15" id="KW-1185">Reference proteome</keyword>
<dbReference type="Proteomes" id="UP000317650">
    <property type="component" value="Chromosome 5"/>
</dbReference>
<evidence type="ECO:0000256" key="7">
    <source>
        <dbReference type="ARBA" id="ARBA00022989"/>
    </source>
</evidence>
<dbReference type="InterPro" id="IPR003855">
    <property type="entry name" value="K+_transporter"/>
</dbReference>
<keyword evidence="6" id="KW-0630">Potassium</keyword>
<evidence type="ECO:0000259" key="12">
    <source>
        <dbReference type="Pfam" id="PF02705"/>
    </source>
</evidence>
<evidence type="ECO:0000256" key="4">
    <source>
        <dbReference type="ARBA" id="ARBA00022538"/>
    </source>
</evidence>
<feature type="transmembrane region" description="Helical" evidence="11">
    <location>
        <begin position="368"/>
        <end position="391"/>
    </location>
</feature>
<gene>
    <name evidence="14" type="ORF">C4D60_Mb05t10380</name>
</gene>
<sequence>MNFVTHEKEFFFKIWVLEIMFLVAINGRPPYPSFPKHRLFKLRGFGDACHHRSPRVATITLIFVTASRPALFVRFSLSDSGTAMSSSNPESFAREEGSAPPDQKKSSWKTVLTLAYQSLGVVYGDLSTSPLYAYKSTFSGKLSLHESDEIVFGVLSFIFWTLTIIPLFKYICFVLSADDNGEAVSGVGVKLPHLHENYVVAISCVILVGLFSLQHHGTHRVGFIFAPIVIAWLLFISAIGIYNIFKWNRDIFCALSPVYMFRFIKATGTEGWVSLGGVMLCITEPVFWPVFIVATLAAVVGSQAAISATFSVVSQCCAFSCFPPVKIVHTSNQIYGRIYIPEVNWMLMCLCLAVTIGLRNTNFIGHAYGLAVTIVIFVTTCLMFLVIIVVWRQKVRTAMAFLVFFGSIELLYISALVIKIPEGGWLPLALSTIFMVVMYAWNYGTLRKHESDLENKISVSRILALGPKLGMVRVPGIGLVYADLVTGMPAIFGHFAANLPAFHQVLVFVCIKSVQVPFVSEEDRFLVGRIGPKEYHMFRCIVRYGYKDLQQENSEFENDLVSRILAFVETEDDDGEALSDYESGESGIRRLEHTSDHNVQHSDTHLGRPPAHEFWESCQLKTESLEILTAKECGVVYILGHSYAKAKKSSSVLKKLAIDVVFSFLSKNCRAPVVLLNAPHSLLLEVGMVCYV</sequence>
<keyword evidence="5 11" id="KW-0812">Transmembrane</keyword>
<keyword evidence="8" id="KW-0406">Ion transport</keyword>
<evidence type="ECO:0000256" key="8">
    <source>
        <dbReference type="ARBA" id="ARBA00023065"/>
    </source>
</evidence>
<evidence type="ECO:0000256" key="11">
    <source>
        <dbReference type="SAM" id="Phobius"/>
    </source>
</evidence>
<dbReference type="GO" id="GO:0015079">
    <property type="term" value="F:potassium ion transmembrane transporter activity"/>
    <property type="evidence" value="ECO:0007669"/>
    <property type="project" value="InterPro"/>
</dbReference>